<evidence type="ECO:0000256" key="2">
    <source>
        <dbReference type="ARBA" id="ARBA00022723"/>
    </source>
</evidence>
<feature type="region of interest" description="Disordered" evidence="9">
    <location>
        <begin position="232"/>
        <end position="258"/>
    </location>
</feature>
<evidence type="ECO:0000313" key="12">
    <source>
        <dbReference type="Proteomes" id="UP000281406"/>
    </source>
</evidence>
<feature type="compositionally biased region" description="Basic residues" evidence="9">
    <location>
        <begin position="321"/>
        <end position="340"/>
    </location>
</feature>
<feature type="region of interest" description="Disordered" evidence="9">
    <location>
        <begin position="277"/>
        <end position="344"/>
    </location>
</feature>
<feature type="compositionally biased region" description="Acidic residues" evidence="9">
    <location>
        <begin position="279"/>
        <end position="289"/>
    </location>
</feature>
<dbReference type="InterPro" id="IPR013087">
    <property type="entry name" value="Znf_C2H2_type"/>
</dbReference>
<evidence type="ECO:0000256" key="9">
    <source>
        <dbReference type="SAM" id="MobiDB-lite"/>
    </source>
</evidence>
<dbReference type="PANTHER" id="PTHR16515">
    <property type="entry name" value="PR DOMAIN ZINC FINGER PROTEIN"/>
    <property type="match status" value="1"/>
</dbReference>
<evidence type="ECO:0000313" key="11">
    <source>
        <dbReference type="EMBL" id="ROL47827.1"/>
    </source>
</evidence>
<accession>A0A3N0YNQ7</accession>
<evidence type="ECO:0000256" key="6">
    <source>
        <dbReference type="ARBA" id="ARBA00023125"/>
    </source>
</evidence>
<dbReference type="GO" id="GO:0008270">
    <property type="term" value="F:zinc ion binding"/>
    <property type="evidence" value="ECO:0007669"/>
    <property type="project" value="UniProtKB-KW"/>
</dbReference>
<dbReference type="AlphaFoldDB" id="A0A3N0YNQ7"/>
<keyword evidence="7" id="KW-0539">Nucleus</keyword>
<proteinExistence type="predicted"/>
<dbReference type="Proteomes" id="UP000281406">
    <property type="component" value="Unassembled WGS sequence"/>
</dbReference>
<dbReference type="OrthoDB" id="10069600at2759"/>
<evidence type="ECO:0000256" key="1">
    <source>
        <dbReference type="ARBA" id="ARBA00004123"/>
    </source>
</evidence>
<keyword evidence="12" id="KW-1185">Reference proteome</keyword>
<evidence type="ECO:0000256" key="3">
    <source>
        <dbReference type="ARBA" id="ARBA00022737"/>
    </source>
</evidence>
<dbReference type="Pfam" id="PF00096">
    <property type="entry name" value="zf-C2H2"/>
    <property type="match status" value="1"/>
</dbReference>
<keyword evidence="5" id="KW-0862">Zinc</keyword>
<dbReference type="SUPFAM" id="SSF57667">
    <property type="entry name" value="beta-beta-alpha zinc fingers"/>
    <property type="match status" value="2"/>
</dbReference>
<keyword evidence="4 8" id="KW-0863">Zinc-finger</keyword>
<keyword evidence="3" id="KW-0677">Repeat</keyword>
<gene>
    <name evidence="11" type="ORF">DPX16_18104</name>
</gene>
<dbReference type="SMART" id="SM00355">
    <property type="entry name" value="ZnF_C2H2"/>
    <property type="match status" value="8"/>
</dbReference>
<evidence type="ECO:0000256" key="8">
    <source>
        <dbReference type="PROSITE-ProRule" id="PRU00042"/>
    </source>
</evidence>
<evidence type="ECO:0000259" key="10">
    <source>
        <dbReference type="PROSITE" id="PS50157"/>
    </source>
</evidence>
<dbReference type="PROSITE" id="PS50157">
    <property type="entry name" value="ZINC_FINGER_C2H2_2"/>
    <property type="match status" value="3"/>
</dbReference>
<feature type="domain" description="C2H2-type" evidence="10">
    <location>
        <begin position="741"/>
        <end position="768"/>
    </location>
</feature>
<evidence type="ECO:0000256" key="5">
    <source>
        <dbReference type="ARBA" id="ARBA00022833"/>
    </source>
</evidence>
<keyword evidence="2" id="KW-0479">Metal-binding</keyword>
<dbReference type="GO" id="GO:0005634">
    <property type="term" value="C:nucleus"/>
    <property type="evidence" value="ECO:0007669"/>
    <property type="project" value="TreeGrafter"/>
</dbReference>
<dbReference type="EMBL" id="RJVU01035218">
    <property type="protein sequence ID" value="ROL47827.1"/>
    <property type="molecule type" value="Genomic_DNA"/>
</dbReference>
<keyword evidence="6" id="KW-0238">DNA-binding</keyword>
<feature type="domain" description="C2H2-type" evidence="10">
    <location>
        <begin position="686"/>
        <end position="713"/>
    </location>
</feature>
<evidence type="ECO:0000256" key="7">
    <source>
        <dbReference type="ARBA" id="ARBA00023242"/>
    </source>
</evidence>
<dbReference type="PROSITE" id="PS00028">
    <property type="entry name" value="ZINC_FINGER_C2H2_1"/>
    <property type="match status" value="4"/>
</dbReference>
<protein>
    <submittedName>
        <fullName evidence="11">Zinc finger protein 623</fullName>
    </submittedName>
</protein>
<comment type="subcellular location">
    <subcellularLocation>
        <location evidence="1">Nucleus</location>
    </subcellularLocation>
</comment>
<sequence>MEVLPCEEVERVTGSKIHLQQGGYSQQSEYYKTTITTYYGFSDDSSDEDDYKAPLAVTSGESSMCCVCGDSIPFLGNMIEHFKTHTAEVHCHLCRAKFGRVMSLALHLKNAHPKHSLLCEICGAVFSCTWHLNGHLGKHRKAAMELKTVVKMEAKEEISIKETISCIDLRRTILRDHSYCISAQAATNDTSSDIQKHINNDTNCTNQAPHIKTETESLPIIKDEQIDAFSFSSFPSSQSEPQHLSFGLKEENDNEDGLGLGETVAYVVAAEEEIRLAEDGESTDTDGDANPDSLPPGDTAYNPDVDLSSESDDSDSNCISNRHHQKIKRGKQQTPNRKRPASTNLGSFNIAEKFGFQSDSPFCCYGKFANMEKHMDDCRNKVMFACCLCSVVCANEELLLKHTIEKHPAAGYICAYCHKVFPRQEHFKSHICGKRPTGKINLPASSVSHLPIVPLSDSSGQGRPFPPTLNANQNTIKIIKITQTVNKASTAPDPPPAVATLGSTEVLTLHHLLQTTPLGTAKVTDLVPQVVAMPQTLVSPKFLPSSCVARPKVPVHTPSVAHPLLSNPARMTLRIPTSSNPPLLTPVIVSFSPTVNVSAPTLVSANKPVLRQTSAANIRPLPANVLPMSSVTFPTLVSALTGNNHPQVPPAQVQAPLQIVAMYVNHSRDLALHKQCEQSWRSKTIFSCRHCGAVSRQPSLSVRHRYLHRGSRMYRCQCGRSFQQQLHLLRHQVQHAESVRFVCALCGNTFEGAHKLTWHKRKHKKGRRCAKKKCKVAFDCSCGQMFARPSALLWHMLKNSKLSKRKRKNS</sequence>
<comment type="caution">
    <text evidence="11">The sequence shown here is derived from an EMBL/GenBank/DDBJ whole genome shotgun (WGS) entry which is preliminary data.</text>
</comment>
<evidence type="ECO:0000256" key="4">
    <source>
        <dbReference type="ARBA" id="ARBA00022771"/>
    </source>
</evidence>
<feature type="domain" description="C2H2-type" evidence="10">
    <location>
        <begin position="714"/>
        <end position="740"/>
    </location>
</feature>
<organism evidence="11 12">
    <name type="scientific">Anabarilius grahami</name>
    <name type="common">Kanglang fish</name>
    <name type="synonym">Barilius grahami</name>
    <dbReference type="NCBI Taxonomy" id="495550"/>
    <lineage>
        <taxon>Eukaryota</taxon>
        <taxon>Metazoa</taxon>
        <taxon>Chordata</taxon>
        <taxon>Craniata</taxon>
        <taxon>Vertebrata</taxon>
        <taxon>Euteleostomi</taxon>
        <taxon>Actinopterygii</taxon>
        <taxon>Neopterygii</taxon>
        <taxon>Teleostei</taxon>
        <taxon>Ostariophysi</taxon>
        <taxon>Cypriniformes</taxon>
        <taxon>Xenocyprididae</taxon>
        <taxon>Xenocypridinae</taxon>
        <taxon>Xenocypridinae incertae sedis</taxon>
        <taxon>Anabarilius</taxon>
    </lineage>
</organism>
<dbReference type="Gene3D" id="3.30.160.60">
    <property type="entry name" value="Classic Zinc Finger"/>
    <property type="match status" value="3"/>
</dbReference>
<dbReference type="InterPro" id="IPR036236">
    <property type="entry name" value="Znf_C2H2_sf"/>
</dbReference>
<dbReference type="GO" id="GO:0010468">
    <property type="term" value="P:regulation of gene expression"/>
    <property type="evidence" value="ECO:0007669"/>
    <property type="project" value="TreeGrafter"/>
</dbReference>
<dbReference type="InterPro" id="IPR050331">
    <property type="entry name" value="Zinc_finger"/>
</dbReference>
<name>A0A3N0YNQ7_ANAGA</name>
<dbReference type="PANTHER" id="PTHR16515:SF2">
    <property type="entry name" value="PR DOMAIN ZINC FINGER PROTEIN 4"/>
    <property type="match status" value="1"/>
</dbReference>
<reference evidence="11 12" key="1">
    <citation type="submission" date="2018-10" db="EMBL/GenBank/DDBJ databases">
        <title>Genome assembly for a Yunnan-Guizhou Plateau 3E fish, Anabarilius grahami (Regan), and its evolutionary and genetic applications.</title>
        <authorList>
            <person name="Jiang W."/>
        </authorList>
    </citation>
    <scope>NUCLEOTIDE SEQUENCE [LARGE SCALE GENOMIC DNA]</scope>
    <source>
        <strain evidence="11">AG-KIZ</strain>
        <tissue evidence="11">Muscle</tissue>
    </source>
</reference>